<keyword evidence="8" id="KW-0175">Coiled coil</keyword>
<dbReference type="InterPro" id="IPR027417">
    <property type="entry name" value="P-loop_NTPase"/>
</dbReference>
<evidence type="ECO:0000256" key="4">
    <source>
        <dbReference type="ARBA" id="ARBA00023015"/>
    </source>
</evidence>
<dbReference type="InterPro" id="IPR025943">
    <property type="entry name" value="Sigma_54_int_dom_ATP-bd_2"/>
</dbReference>
<evidence type="ECO:0000256" key="1">
    <source>
        <dbReference type="ARBA" id="ARBA00022741"/>
    </source>
</evidence>
<accession>A0A1U9KBW9</accession>
<dbReference type="NCBIfam" id="TIGR04381">
    <property type="entry name" value="HTH_TypR"/>
    <property type="match status" value="1"/>
</dbReference>
<dbReference type="SUPFAM" id="SSF46689">
    <property type="entry name" value="Homeodomain-like"/>
    <property type="match status" value="1"/>
</dbReference>
<keyword evidence="5" id="KW-0238">DNA-binding</keyword>
<dbReference type="InterPro" id="IPR000014">
    <property type="entry name" value="PAS"/>
</dbReference>
<dbReference type="PROSITE" id="PS50045">
    <property type="entry name" value="SIGMA54_INTERACT_4"/>
    <property type="match status" value="1"/>
</dbReference>
<dbReference type="InterPro" id="IPR030828">
    <property type="entry name" value="HTH_TyrR"/>
</dbReference>
<dbReference type="PANTHER" id="PTHR32071:SF57">
    <property type="entry name" value="C4-DICARBOXYLATE TRANSPORT TRANSCRIPTIONAL REGULATORY PROTEIN DCTD"/>
    <property type="match status" value="1"/>
</dbReference>
<dbReference type="GO" id="GO:0006355">
    <property type="term" value="P:regulation of DNA-templated transcription"/>
    <property type="evidence" value="ECO:0007669"/>
    <property type="project" value="InterPro"/>
</dbReference>
<evidence type="ECO:0000256" key="3">
    <source>
        <dbReference type="ARBA" id="ARBA00022840"/>
    </source>
</evidence>
<evidence type="ECO:0000259" key="9">
    <source>
        <dbReference type="PROSITE" id="PS50045"/>
    </source>
</evidence>
<dbReference type="AlphaFoldDB" id="A0A1U9KBW9"/>
<dbReference type="InterPro" id="IPR025662">
    <property type="entry name" value="Sigma_54_int_dom_ATP-bd_1"/>
</dbReference>
<evidence type="ECO:0000313" key="13">
    <source>
        <dbReference type="Proteomes" id="UP000188603"/>
    </source>
</evidence>
<evidence type="ECO:0000259" key="11">
    <source>
        <dbReference type="PROSITE" id="PS50113"/>
    </source>
</evidence>
<dbReference type="PROSITE" id="PS50113">
    <property type="entry name" value="PAC"/>
    <property type="match status" value="1"/>
</dbReference>
<dbReference type="Gene3D" id="1.10.10.60">
    <property type="entry name" value="Homeodomain-like"/>
    <property type="match status" value="1"/>
</dbReference>
<keyword evidence="2" id="KW-0058">Aromatic hydrocarbons catabolism</keyword>
<keyword evidence="3" id="KW-0067">ATP-binding</keyword>
<evidence type="ECO:0000256" key="7">
    <source>
        <dbReference type="ARBA" id="ARBA00029500"/>
    </source>
</evidence>
<dbReference type="PROSITE" id="PS00675">
    <property type="entry name" value="SIGMA54_INTERACT_1"/>
    <property type="match status" value="1"/>
</dbReference>
<dbReference type="GO" id="GO:0005524">
    <property type="term" value="F:ATP binding"/>
    <property type="evidence" value="ECO:0007669"/>
    <property type="project" value="UniProtKB-KW"/>
</dbReference>
<feature type="domain" description="Sigma-54 factor interaction" evidence="9">
    <location>
        <begin position="147"/>
        <end position="376"/>
    </location>
</feature>
<dbReference type="InterPro" id="IPR002078">
    <property type="entry name" value="Sigma_54_int"/>
</dbReference>
<dbReference type="InterPro" id="IPR003593">
    <property type="entry name" value="AAA+_ATPase"/>
</dbReference>
<feature type="domain" description="PAC" evidence="11">
    <location>
        <begin position="70"/>
        <end position="122"/>
    </location>
</feature>
<dbReference type="InterPro" id="IPR000700">
    <property type="entry name" value="PAS-assoc_C"/>
</dbReference>
<dbReference type="Gene3D" id="1.10.8.60">
    <property type="match status" value="1"/>
</dbReference>
<evidence type="ECO:0000256" key="5">
    <source>
        <dbReference type="ARBA" id="ARBA00023125"/>
    </source>
</evidence>
<gene>
    <name evidence="12" type="ORF">B0W44_13855</name>
</gene>
<dbReference type="OrthoDB" id="9771372at2"/>
<dbReference type="FunFam" id="3.40.50.300:FF:000006">
    <property type="entry name" value="DNA-binding transcriptional regulator NtrC"/>
    <property type="match status" value="1"/>
</dbReference>
<evidence type="ECO:0000256" key="8">
    <source>
        <dbReference type="SAM" id="Coils"/>
    </source>
</evidence>
<dbReference type="Proteomes" id="UP000188603">
    <property type="component" value="Chromosome"/>
</dbReference>
<dbReference type="Pfam" id="PF13426">
    <property type="entry name" value="PAS_9"/>
    <property type="match status" value="1"/>
</dbReference>
<evidence type="ECO:0000256" key="2">
    <source>
        <dbReference type="ARBA" id="ARBA00022797"/>
    </source>
</evidence>
<dbReference type="STRING" id="1471761.B0W44_13855"/>
<evidence type="ECO:0000256" key="6">
    <source>
        <dbReference type="ARBA" id="ARBA00023163"/>
    </source>
</evidence>
<dbReference type="InterPro" id="IPR025944">
    <property type="entry name" value="Sigma_54_int_dom_CS"/>
</dbReference>
<feature type="coiled-coil region" evidence="8">
    <location>
        <begin position="106"/>
        <end position="147"/>
    </location>
</feature>
<sequence>MFTEMELEAIVRFSHDNIVIADGEGTVLRVSPNCTDIYGKEPSYLIGKTVFQLEKERIFAPSVTVRVLKDKKETQVMQKTKNGRIVMATGIPIYDDNRNIVRVISFSHDLTELERLKNDYEALQAKMERYETEIEELKEKVAKDQHIVVKSPNMEKIWKLVNRVARSDATVLFLGESGVGKNVFARALHDGSTRREERFIEVNCGAVPKNLFESEMFGYEGGAFTGADKRGKPGIFEMADKGTLFLDEIAELPLDMQVKLLQVLQERKVTRIGGREAKPVDFRLVAATNQDLESLVKQKKFRQDLFYRLNVVPIAIPPLRERKEDIYQLAHYYLSKFNEKYNMHKMLHTATVDALIHYDWPGNVRELENLMERLVITSERNTIYPHHLPFATREEAGDYEKHDWSVLETFEHRGLTLQEALREVEKNWLTRAYRQYKTTYEMAQYLGVSQSTVVRRLKKYGINSK</sequence>
<keyword evidence="4" id="KW-0805">Transcription regulation</keyword>
<reference evidence="12 13" key="1">
    <citation type="journal article" date="2015" name="Int. J. Syst. Evol. Microbiol.">
        <title>Novibacillus thermophilus gen. nov., sp. nov., a Gram-staining-negative and moderately thermophilic member of the family Thermoactinomycetaceae.</title>
        <authorList>
            <person name="Yang G."/>
            <person name="Chen J."/>
            <person name="Zhou S."/>
        </authorList>
    </citation>
    <scope>NUCLEOTIDE SEQUENCE [LARGE SCALE GENOMIC DNA]</scope>
    <source>
        <strain evidence="12 13">SG-1</strain>
    </source>
</reference>
<dbReference type="Pfam" id="PF18024">
    <property type="entry name" value="HTH_50"/>
    <property type="match status" value="1"/>
</dbReference>
<dbReference type="Pfam" id="PF25601">
    <property type="entry name" value="AAA_lid_14"/>
    <property type="match status" value="1"/>
</dbReference>
<dbReference type="CDD" id="cd00130">
    <property type="entry name" value="PAS"/>
    <property type="match status" value="1"/>
</dbReference>
<dbReference type="EMBL" id="CP019699">
    <property type="protein sequence ID" value="AQS57579.1"/>
    <property type="molecule type" value="Genomic_DNA"/>
</dbReference>
<evidence type="ECO:0000259" key="10">
    <source>
        <dbReference type="PROSITE" id="PS50112"/>
    </source>
</evidence>
<keyword evidence="6" id="KW-0804">Transcription</keyword>
<dbReference type="PROSITE" id="PS50112">
    <property type="entry name" value="PAS"/>
    <property type="match status" value="1"/>
</dbReference>
<dbReference type="NCBIfam" id="TIGR00229">
    <property type="entry name" value="sensory_box"/>
    <property type="match status" value="1"/>
</dbReference>
<dbReference type="InterPro" id="IPR058031">
    <property type="entry name" value="AAA_lid_NorR"/>
</dbReference>
<dbReference type="InterPro" id="IPR035965">
    <property type="entry name" value="PAS-like_dom_sf"/>
</dbReference>
<keyword evidence="1" id="KW-0547">Nucleotide-binding</keyword>
<dbReference type="CDD" id="cd00009">
    <property type="entry name" value="AAA"/>
    <property type="match status" value="1"/>
</dbReference>
<dbReference type="GO" id="GO:0003677">
    <property type="term" value="F:DNA binding"/>
    <property type="evidence" value="ECO:0007669"/>
    <property type="project" value="UniProtKB-KW"/>
</dbReference>
<dbReference type="Gene3D" id="3.30.450.20">
    <property type="entry name" value="PAS domain"/>
    <property type="match status" value="1"/>
</dbReference>
<dbReference type="PANTHER" id="PTHR32071">
    <property type="entry name" value="TRANSCRIPTIONAL REGULATORY PROTEIN"/>
    <property type="match status" value="1"/>
</dbReference>
<dbReference type="SMART" id="SM00382">
    <property type="entry name" value="AAA"/>
    <property type="match status" value="1"/>
</dbReference>
<dbReference type="RefSeq" id="WP_077721413.1">
    <property type="nucleotide sequence ID" value="NZ_CP019699.1"/>
</dbReference>
<organism evidence="12 13">
    <name type="scientific">Novibacillus thermophilus</name>
    <dbReference type="NCBI Taxonomy" id="1471761"/>
    <lineage>
        <taxon>Bacteria</taxon>
        <taxon>Bacillati</taxon>
        <taxon>Bacillota</taxon>
        <taxon>Bacilli</taxon>
        <taxon>Bacillales</taxon>
        <taxon>Thermoactinomycetaceae</taxon>
        <taxon>Novibacillus</taxon>
    </lineage>
</organism>
<evidence type="ECO:0000313" key="12">
    <source>
        <dbReference type="EMBL" id="AQS57579.1"/>
    </source>
</evidence>
<dbReference type="Gene3D" id="3.40.50.300">
    <property type="entry name" value="P-loop containing nucleotide triphosphate hydrolases"/>
    <property type="match status" value="1"/>
</dbReference>
<keyword evidence="13" id="KW-1185">Reference proteome</keyword>
<dbReference type="Pfam" id="PF00158">
    <property type="entry name" value="Sigma54_activat"/>
    <property type="match status" value="1"/>
</dbReference>
<dbReference type="SUPFAM" id="SSF55785">
    <property type="entry name" value="PYP-like sensor domain (PAS domain)"/>
    <property type="match status" value="1"/>
</dbReference>
<dbReference type="PROSITE" id="PS00676">
    <property type="entry name" value="SIGMA54_INTERACT_2"/>
    <property type="match status" value="1"/>
</dbReference>
<dbReference type="KEGG" id="ntr:B0W44_13855"/>
<proteinExistence type="predicted"/>
<name>A0A1U9KBW9_9BACL</name>
<protein>
    <recommendedName>
        <fullName evidence="7">HTH-type transcriptional regulatory protein TyrR</fullName>
    </recommendedName>
</protein>
<dbReference type="InterPro" id="IPR009057">
    <property type="entry name" value="Homeodomain-like_sf"/>
</dbReference>
<dbReference type="PROSITE" id="PS00688">
    <property type="entry name" value="SIGMA54_INTERACT_3"/>
    <property type="match status" value="1"/>
</dbReference>
<dbReference type="SUPFAM" id="SSF52540">
    <property type="entry name" value="P-loop containing nucleoside triphosphate hydrolases"/>
    <property type="match status" value="1"/>
</dbReference>
<feature type="domain" description="PAS" evidence="10">
    <location>
        <begin position="3"/>
        <end position="51"/>
    </location>
</feature>